<keyword evidence="4" id="KW-0449">Lipoprotein</keyword>
<dbReference type="EMBL" id="JAAAHW010008139">
    <property type="protein sequence ID" value="KAF9945036.1"/>
    <property type="molecule type" value="Genomic_DNA"/>
</dbReference>
<gene>
    <name evidence="5" type="ORF">BGZ65_011261</name>
</gene>
<accession>A0A9P6IRX2</accession>
<evidence type="ECO:0000313" key="6">
    <source>
        <dbReference type="Proteomes" id="UP000749646"/>
    </source>
</evidence>
<dbReference type="GO" id="GO:0007030">
    <property type="term" value="P:Golgi organization"/>
    <property type="evidence" value="ECO:0007669"/>
    <property type="project" value="TreeGrafter"/>
</dbReference>
<keyword evidence="6" id="KW-1185">Reference proteome</keyword>
<organism evidence="5 6">
    <name type="scientific">Modicella reniformis</name>
    <dbReference type="NCBI Taxonomy" id="1440133"/>
    <lineage>
        <taxon>Eukaryota</taxon>
        <taxon>Fungi</taxon>
        <taxon>Fungi incertae sedis</taxon>
        <taxon>Mucoromycota</taxon>
        <taxon>Mortierellomycotina</taxon>
        <taxon>Mortierellomycetes</taxon>
        <taxon>Mortierellales</taxon>
        <taxon>Mortierellaceae</taxon>
        <taxon>Modicella</taxon>
    </lineage>
</organism>
<dbReference type="OrthoDB" id="10253409at2759"/>
<name>A0A9P6IRX2_9FUNG</name>
<sequence>IINSTLTHKLKVNPQLDYSLLHKQDMFTYFSNNPKFKDLIHNIEQAVNYLQQKVSEVNIKTLTPDEVAQVIQTASRT</sequence>
<proteinExistence type="inferred from homology"/>
<evidence type="ECO:0000256" key="2">
    <source>
        <dbReference type="ARBA" id="ARBA00015736"/>
    </source>
</evidence>
<dbReference type="Proteomes" id="UP000749646">
    <property type="component" value="Unassembled WGS sequence"/>
</dbReference>
<protein>
    <recommendedName>
        <fullName evidence="2">Dymeclin</fullName>
    </recommendedName>
</protein>
<dbReference type="GO" id="GO:0005794">
    <property type="term" value="C:Golgi apparatus"/>
    <property type="evidence" value="ECO:0007669"/>
    <property type="project" value="TreeGrafter"/>
</dbReference>
<feature type="non-terminal residue" evidence="5">
    <location>
        <position position="1"/>
    </location>
</feature>
<keyword evidence="3" id="KW-0519">Myristate</keyword>
<evidence type="ECO:0000256" key="1">
    <source>
        <dbReference type="ARBA" id="ARBA00010603"/>
    </source>
</evidence>
<evidence type="ECO:0000313" key="5">
    <source>
        <dbReference type="EMBL" id="KAF9945036.1"/>
    </source>
</evidence>
<dbReference type="PANTHER" id="PTHR12895">
    <property type="entry name" value="DYMECLIN"/>
    <property type="match status" value="1"/>
</dbReference>
<dbReference type="InterPro" id="IPR019142">
    <property type="entry name" value="Dymeclin"/>
</dbReference>
<evidence type="ECO:0000256" key="3">
    <source>
        <dbReference type="ARBA" id="ARBA00022707"/>
    </source>
</evidence>
<comment type="caution">
    <text evidence="5">The sequence shown here is derived from an EMBL/GenBank/DDBJ whole genome shotgun (WGS) entry which is preliminary data.</text>
</comment>
<reference evidence="5" key="1">
    <citation type="journal article" date="2020" name="Fungal Divers.">
        <title>Resolving the Mortierellaceae phylogeny through synthesis of multi-gene phylogenetics and phylogenomics.</title>
        <authorList>
            <person name="Vandepol N."/>
            <person name="Liber J."/>
            <person name="Desiro A."/>
            <person name="Na H."/>
            <person name="Kennedy M."/>
            <person name="Barry K."/>
            <person name="Grigoriev I.V."/>
            <person name="Miller A.N."/>
            <person name="O'Donnell K."/>
            <person name="Stajich J.E."/>
            <person name="Bonito G."/>
        </authorList>
    </citation>
    <scope>NUCLEOTIDE SEQUENCE</scope>
    <source>
        <strain evidence="5">MES-2147</strain>
    </source>
</reference>
<evidence type="ECO:0000256" key="4">
    <source>
        <dbReference type="ARBA" id="ARBA00023288"/>
    </source>
</evidence>
<dbReference type="Pfam" id="PF09742">
    <property type="entry name" value="Dymeclin"/>
    <property type="match status" value="1"/>
</dbReference>
<dbReference type="AlphaFoldDB" id="A0A9P6IRX2"/>
<dbReference type="PANTHER" id="PTHR12895:SF9">
    <property type="entry name" value="DYMECLIN"/>
    <property type="match status" value="1"/>
</dbReference>
<comment type="similarity">
    <text evidence="1">Belongs to the dymeclin family.</text>
</comment>